<reference evidence="3 4" key="1">
    <citation type="submission" date="2020-07" db="EMBL/GenBank/DDBJ databases">
        <title>Roseicoccus Jingziensis gen. nov., sp. nov., isolated from coastal seawater.</title>
        <authorList>
            <person name="Feng X."/>
        </authorList>
    </citation>
    <scope>NUCLEOTIDE SEQUENCE [LARGE SCALE GENOMIC DNA]</scope>
    <source>
        <strain evidence="3 4">N1E253</strain>
    </source>
</reference>
<feature type="region of interest" description="Disordered" evidence="1">
    <location>
        <begin position="25"/>
        <end position="44"/>
    </location>
</feature>
<evidence type="ECO:0000313" key="4">
    <source>
        <dbReference type="Proteomes" id="UP000557872"/>
    </source>
</evidence>
<feature type="signal peptide" evidence="2">
    <location>
        <begin position="1"/>
        <end position="21"/>
    </location>
</feature>
<gene>
    <name evidence="3" type="ORF">HW115_13185</name>
</gene>
<evidence type="ECO:0000256" key="2">
    <source>
        <dbReference type="SAM" id="SignalP"/>
    </source>
</evidence>
<sequence length="304" mass="33102">MNTFTLSGILAALFCCGVALAQEAAPEVPSEKKPKEGLEQPKLGLIALGPKPIRRYRMPNEKDKEKIRAKMAEMEKSVDPTAGGPKGGGPGGQAIMLDVPEFAAPPSQAYYRKTIEGEKKWTSLAIGFNNQVGLSKVPAMKEFSLYRKLDGQSGGDALVRMPALKPNTQTLVFLTPQGKGSNRWRSSPKLTAVPLNWSEQGDTRLLLVNTSDQSVRMQVGKQKPFTMAAHTKKSLNLPKGKRGQRVVFFAKGAKDKKIAIQDSIRPVPGLIKVYAFYSAQPKTNGGRTLGVYRGGYDRPDDKSS</sequence>
<keyword evidence="4" id="KW-1185">Reference proteome</keyword>
<organism evidence="3 4">
    <name type="scientific">Oceaniferula marina</name>
    <dbReference type="NCBI Taxonomy" id="2748318"/>
    <lineage>
        <taxon>Bacteria</taxon>
        <taxon>Pseudomonadati</taxon>
        <taxon>Verrucomicrobiota</taxon>
        <taxon>Verrucomicrobiia</taxon>
        <taxon>Verrucomicrobiales</taxon>
        <taxon>Verrucomicrobiaceae</taxon>
        <taxon>Oceaniferula</taxon>
    </lineage>
</organism>
<comment type="caution">
    <text evidence="3">The sequence shown here is derived from an EMBL/GenBank/DDBJ whole genome shotgun (WGS) entry which is preliminary data.</text>
</comment>
<name>A0A851GH94_9BACT</name>
<accession>A0A851GH94</accession>
<dbReference type="RefSeq" id="WP_178933336.1">
    <property type="nucleotide sequence ID" value="NZ_JACBAZ010000004.1"/>
</dbReference>
<dbReference type="Proteomes" id="UP000557872">
    <property type="component" value="Unassembled WGS sequence"/>
</dbReference>
<evidence type="ECO:0000256" key="1">
    <source>
        <dbReference type="SAM" id="MobiDB-lite"/>
    </source>
</evidence>
<dbReference type="EMBL" id="JACBAZ010000004">
    <property type="protein sequence ID" value="NWK56569.1"/>
    <property type="molecule type" value="Genomic_DNA"/>
</dbReference>
<dbReference type="AlphaFoldDB" id="A0A851GH94"/>
<keyword evidence="2" id="KW-0732">Signal</keyword>
<evidence type="ECO:0000313" key="3">
    <source>
        <dbReference type="EMBL" id="NWK56569.1"/>
    </source>
</evidence>
<feature type="chain" id="PRO_5032811463" evidence="2">
    <location>
        <begin position="22"/>
        <end position="304"/>
    </location>
</feature>
<proteinExistence type="predicted"/>
<protein>
    <submittedName>
        <fullName evidence="3">Uncharacterized protein</fullName>
    </submittedName>
</protein>
<feature type="compositionally biased region" description="Basic and acidic residues" evidence="1">
    <location>
        <begin position="29"/>
        <end position="39"/>
    </location>
</feature>